<evidence type="ECO:0000313" key="3">
    <source>
        <dbReference type="EMBL" id="WAJ25653.1"/>
    </source>
</evidence>
<organism evidence="3 4">
    <name type="scientific">Lacrimispora xylanolytica</name>
    <dbReference type="NCBI Taxonomy" id="29375"/>
    <lineage>
        <taxon>Bacteria</taxon>
        <taxon>Bacillati</taxon>
        <taxon>Bacillota</taxon>
        <taxon>Clostridia</taxon>
        <taxon>Lachnospirales</taxon>
        <taxon>Lachnospiraceae</taxon>
        <taxon>Lacrimispora</taxon>
    </lineage>
</organism>
<dbReference type="RefSeq" id="WP_268116399.1">
    <property type="nucleotide sequence ID" value="NZ_CP113524.1"/>
</dbReference>
<evidence type="ECO:0000259" key="2">
    <source>
        <dbReference type="Pfam" id="PF18984"/>
    </source>
</evidence>
<gene>
    <name evidence="3" type="ORF">OW255_09125</name>
</gene>
<reference evidence="3" key="1">
    <citation type="submission" date="2022-11" db="EMBL/GenBank/DDBJ databases">
        <title>Lacrimispora xylanolytica sy1, complete genome.</title>
        <authorList>
            <person name="Choi S."/>
        </authorList>
    </citation>
    <scope>NUCLEOTIDE SEQUENCE</scope>
    <source>
        <strain evidence="3">Sy1</strain>
    </source>
</reference>
<dbReference type="InterPro" id="IPR043774">
    <property type="entry name" value="DUF5717_C"/>
</dbReference>
<feature type="domain" description="DUF5717" evidence="1">
    <location>
        <begin position="880"/>
        <end position="1187"/>
    </location>
</feature>
<evidence type="ECO:0000259" key="1">
    <source>
        <dbReference type="Pfam" id="PF18983"/>
    </source>
</evidence>
<dbReference type="InterPro" id="IPR043775">
    <property type="entry name" value="DUF5717_N"/>
</dbReference>
<name>A0ABY7AIM7_9FIRM</name>
<dbReference type="Pfam" id="PF18984">
    <property type="entry name" value="DUF5717_N"/>
    <property type="match status" value="1"/>
</dbReference>
<dbReference type="EMBL" id="CP113524">
    <property type="protein sequence ID" value="WAJ25653.1"/>
    <property type="molecule type" value="Genomic_DNA"/>
</dbReference>
<evidence type="ECO:0000313" key="4">
    <source>
        <dbReference type="Proteomes" id="UP001163115"/>
    </source>
</evidence>
<sequence>MRERINRLAKGIIDSEIPKIKVTPSGIDDVVRSGGATRRELVVTSENNLHIKGLAYSSNFRVRLISGAFGGTYNHLVYEINGSFLEDGDVIKGSFYLVTNGGEREVPYSFRVELGTSGKALSDLKTAEDFADAAKKDMDTALRLFEYRDFVTAPFMDDLHIRAIYDGLKGRPDRRKELEEFLTALKVKKPVVLSVDDKELRFGELEDVLHDQVFITRSGWGYVNLDVTTDCEFIELPKKTVGELDFENDQCSVPFLIHPERMHQGENSGRIMITGMEDRFIIPVTAVVNPGGGISAEDAFAKEAFGRFLRLRLLEESGQRSGDVLCEDMEKALDELELMKGEQSLYKLFRSEVCLLQGKPSKAALLLDECRDEILNERQEKREIYCYYQYLRLQVQPDEYQRESLIRLMKKYLEEDRRLFWLFLLLMKLDRRMFDNMPALFSMLKRQFDTGVRSPFFYLWGCRVLKEAPDLIRSLGPMELQILYHCVGKGLVDKKLALAVSKLTLSSKHFNSLHYRMLVKLYEEFQEKEVLEAICALLIKGECRMAEAFAWYEKGIKAGISLTRLYEYYIYALPKNYCYLLPKEVLLYFSYGGSELDLNNRTVLYKNVLVYLEPTDPLYQAYERTIEKFATEQLFESRIDNRLASIYEKMIFKDVIDLPMAMVLPSILRSYRVECQNKKMKYVIVCYEELTEEDAFLLDDGVAYVPLFSEHSILLFQDAYGNRYANIPYKKDAVMDRPELEERCFELFPEHSMLRLRACEKALSKGITDRKEVKILEATLEDPKLRPYYQRLLLSKVIEFYQKQTDAPEEDGDGAKYLLTLDKKVLTKEERIGVCNTLILNGYMEEAFHMIREFGCEGIGMEQLYKLCTKMILQKLFDEDSLLLTIAYEVFKEGKNDSVILDYLCEHFNGLSDQMYHVLMQSVSGHVETYDLEERLTAQMMFSGAMTKLDKVFHLYRNRKETNDNIVKAYLTIKCTEYFMEDKEPEEKVLAYLEGVVKASSIKGRLPTIYLLSLSKYYAKLSELTDEQKELCRETVEFLLEEGYVFPHFKDLSKYVPMPEDILDKAMIQYCAGRDSKIDLQIRILPDEEEFHSEDISRVYQGVFVKQKILFEGEIMEYRISELIDEDWVLKKEGSISCDAGESSKDMDSRFACLNEMSLSLSLKDETALKIRMQEYLRKNAAAEELFPLM</sequence>
<protein>
    <submittedName>
        <fullName evidence="3">DUF5717 family protein</fullName>
    </submittedName>
</protein>
<proteinExistence type="predicted"/>
<feature type="domain" description="DUF5717" evidence="2">
    <location>
        <begin position="1"/>
        <end position="877"/>
    </location>
</feature>
<dbReference type="Proteomes" id="UP001163115">
    <property type="component" value="Chromosome"/>
</dbReference>
<dbReference type="Pfam" id="PF18983">
    <property type="entry name" value="DUF5717"/>
    <property type="match status" value="1"/>
</dbReference>
<accession>A0ABY7AIM7</accession>
<keyword evidence="4" id="KW-1185">Reference proteome</keyword>